<dbReference type="InterPro" id="IPR000352">
    <property type="entry name" value="Pep_chain_release_fac_I"/>
</dbReference>
<dbReference type="PANTHER" id="PTHR43804">
    <property type="entry name" value="LD18447P"/>
    <property type="match status" value="1"/>
</dbReference>
<feature type="modified residue" description="N5-methylglutamine" evidence="5">
    <location>
        <position position="233"/>
    </location>
</feature>
<dbReference type="HAMAP" id="MF_00093">
    <property type="entry name" value="Rel_fac_1"/>
    <property type="match status" value="1"/>
</dbReference>
<evidence type="ECO:0000256" key="5">
    <source>
        <dbReference type="HAMAP-Rule" id="MF_00093"/>
    </source>
</evidence>
<dbReference type="NCBIfam" id="TIGR00019">
    <property type="entry name" value="prfA"/>
    <property type="match status" value="1"/>
</dbReference>
<feature type="domain" description="Prokaryotic-type class I peptide chain release factors" evidence="8">
    <location>
        <begin position="226"/>
        <end position="242"/>
    </location>
</feature>
<dbReference type="GO" id="GO:0016149">
    <property type="term" value="F:translation release factor activity, codon specific"/>
    <property type="evidence" value="ECO:0007669"/>
    <property type="project" value="UniProtKB-UniRule"/>
</dbReference>
<dbReference type="PROSITE" id="PS00745">
    <property type="entry name" value="RF_PROK_I"/>
    <property type="match status" value="1"/>
</dbReference>
<dbReference type="Gene3D" id="6.10.140.1950">
    <property type="match status" value="1"/>
</dbReference>
<evidence type="ECO:0000313" key="10">
    <source>
        <dbReference type="Proteomes" id="UP000033869"/>
    </source>
</evidence>
<evidence type="ECO:0000256" key="2">
    <source>
        <dbReference type="ARBA" id="ARBA00010835"/>
    </source>
</evidence>
<dbReference type="InterPro" id="IPR004373">
    <property type="entry name" value="RF-1"/>
</dbReference>
<dbReference type="EMBL" id="LCBL01000001">
    <property type="protein sequence ID" value="KKS09694.1"/>
    <property type="molecule type" value="Genomic_DNA"/>
</dbReference>
<evidence type="ECO:0000256" key="1">
    <source>
        <dbReference type="ARBA" id="ARBA00002986"/>
    </source>
</evidence>
<keyword evidence="5" id="KW-0963">Cytoplasm</keyword>
<protein>
    <recommendedName>
        <fullName evidence="5 6">Peptide chain release factor 1</fullName>
        <shortName evidence="5">RF-1</shortName>
    </recommendedName>
</protein>
<comment type="subcellular location">
    <subcellularLocation>
        <location evidence="5">Cytoplasm</location>
    </subcellularLocation>
</comment>
<dbReference type="FunFam" id="3.30.70.1660:FF:000002">
    <property type="entry name" value="Peptide chain release factor 1"/>
    <property type="match status" value="1"/>
</dbReference>
<keyword evidence="3 5" id="KW-0488">Methylation</keyword>
<dbReference type="PATRIC" id="fig|1618344.3.peg.105"/>
<dbReference type="Gene3D" id="3.30.160.20">
    <property type="match status" value="1"/>
</dbReference>
<name>A0A0G0W9M0_UNCC2</name>
<dbReference type="NCBIfam" id="NF001859">
    <property type="entry name" value="PRK00591.1"/>
    <property type="match status" value="1"/>
</dbReference>
<comment type="function">
    <text evidence="1 5">Peptide chain release factor 1 directs the termination of translation in response to the peptide chain termination codons UAG and UAA.</text>
</comment>
<dbReference type="PANTHER" id="PTHR43804:SF7">
    <property type="entry name" value="LD18447P"/>
    <property type="match status" value="1"/>
</dbReference>
<sequence>MEEKIKAIIKEYDELTLKLGEPEIVGDILKYQKIAKKQSDLKDLVEKFKAREEFKRQLGDNNKMLETERDEDLKELISTEIENLNENIFKLEKIIELELLPKDPNDEKPAIIEIRAGAGGEESALFGAELFRMYSRYAERKNWKVEVLSLNETDIGGIKEIIFKIEGLDVFKYLKYESGVHRVQRVPKTESGGRIHTSTVTVAVLAEASEVDIGISPNDLRVDVFRSGGCGGQSVNTTDSAVRITHLPTGIVVTCQDERSQIKNRDKAMSVLRSRLLAKREEEERQKRGDARKGQIGSGDRSEKIRTYNYPQDRITDHRINFSVHNMSDVLDGNIFNLTEKLIEADQEAAMNDLK</sequence>
<dbReference type="SUPFAM" id="SSF75620">
    <property type="entry name" value="Release factor"/>
    <property type="match status" value="1"/>
</dbReference>
<dbReference type="Pfam" id="PF00472">
    <property type="entry name" value="RF-1"/>
    <property type="match status" value="1"/>
</dbReference>
<dbReference type="Pfam" id="PF03462">
    <property type="entry name" value="PCRF"/>
    <property type="match status" value="1"/>
</dbReference>
<feature type="region of interest" description="Disordered" evidence="7">
    <location>
        <begin position="280"/>
        <end position="307"/>
    </location>
</feature>
<dbReference type="SMART" id="SM00937">
    <property type="entry name" value="PCRF"/>
    <property type="match status" value="1"/>
</dbReference>
<evidence type="ECO:0000256" key="6">
    <source>
        <dbReference type="NCBIfam" id="TIGR00019"/>
    </source>
</evidence>
<dbReference type="Gene3D" id="3.30.70.1660">
    <property type="match status" value="2"/>
</dbReference>
<comment type="caution">
    <text evidence="9">The sequence shown here is derived from an EMBL/GenBank/DDBJ whole genome shotgun (WGS) entry which is preliminary data.</text>
</comment>
<dbReference type="InterPro" id="IPR050057">
    <property type="entry name" value="Prokaryotic/Mito_RF"/>
</dbReference>
<keyword evidence="4 5" id="KW-0648">Protein biosynthesis</keyword>
<accession>A0A0G0W9M0</accession>
<dbReference type="FunFam" id="3.30.160.20:FF:000004">
    <property type="entry name" value="Peptide chain release factor 1"/>
    <property type="match status" value="1"/>
</dbReference>
<comment type="PTM">
    <text evidence="5">Methylated by PrmC. Methylation increases the termination efficiency of RF1.</text>
</comment>
<organism evidence="9 10">
    <name type="scientific">candidate division CPR2 bacterium GW2011_GWC1_41_48</name>
    <dbReference type="NCBI Taxonomy" id="1618344"/>
    <lineage>
        <taxon>Bacteria</taxon>
        <taxon>Bacteria division CPR2</taxon>
    </lineage>
</organism>
<comment type="similarity">
    <text evidence="2 5">Belongs to the prokaryotic/mitochondrial release factor family.</text>
</comment>
<proteinExistence type="inferred from homology"/>
<reference evidence="9 10" key="1">
    <citation type="journal article" date="2015" name="Nature">
        <title>rRNA introns, odd ribosomes, and small enigmatic genomes across a large radiation of phyla.</title>
        <authorList>
            <person name="Brown C.T."/>
            <person name="Hug L.A."/>
            <person name="Thomas B.C."/>
            <person name="Sharon I."/>
            <person name="Castelle C.J."/>
            <person name="Singh A."/>
            <person name="Wilkins M.J."/>
            <person name="Williams K.H."/>
            <person name="Banfield J.F."/>
        </authorList>
    </citation>
    <scope>NUCLEOTIDE SEQUENCE [LARGE SCALE GENOMIC DNA]</scope>
</reference>
<dbReference type="InterPro" id="IPR005139">
    <property type="entry name" value="PCRF"/>
</dbReference>
<dbReference type="GO" id="GO:0005737">
    <property type="term" value="C:cytoplasm"/>
    <property type="evidence" value="ECO:0007669"/>
    <property type="project" value="UniProtKB-SubCell"/>
</dbReference>
<evidence type="ECO:0000256" key="7">
    <source>
        <dbReference type="SAM" id="MobiDB-lite"/>
    </source>
</evidence>
<gene>
    <name evidence="5" type="primary">prfA</name>
    <name evidence="9" type="ORF">UU65_C0001G0099</name>
</gene>
<evidence type="ECO:0000313" key="9">
    <source>
        <dbReference type="EMBL" id="KKS09694.1"/>
    </source>
</evidence>
<dbReference type="AlphaFoldDB" id="A0A0G0W9M0"/>
<dbReference type="Proteomes" id="UP000033869">
    <property type="component" value="Unassembled WGS sequence"/>
</dbReference>
<evidence type="ECO:0000259" key="8">
    <source>
        <dbReference type="PROSITE" id="PS00745"/>
    </source>
</evidence>
<dbReference type="InterPro" id="IPR045853">
    <property type="entry name" value="Pep_chain_release_fac_I_sf"/>
</dbReference>
<evidence type="ECO:0000256" key="4">
    <source>
        <dbReference type="ARBA" id="ARBA00022917"/>
    </source>
</evidence>
<feature type="compositionally biased region" description="Basic and acidic residues" evidence="7">
    <location>
        <begin position="280"/>
        <end position="293"/>
    </location>
</feature>
<evidence type="ECO:0000256" key="3">
    <source>
        <dbReference type="ARBA" id="ARBA00022481"/>
    </source>
</evidence>